<organism evidence="1">
    <name type="scientific">Arundo donax</name>
    <name type="common">Giant reed</name>
    <name type="synonym">Donax arundinaceus</name>
    <dbReference type="NCBI Taxonomy" id="35708"/>
    <lineage>
        <taxon>Eukaryota</taxon>
        <taxon>Viridiplantae</taxon>
        <taxon>Streptophyta</taxon>
        <taxon>Embryophyta</taxon>
        <taxon>Tracheophyta</taxon>
        <taxon>Spermatophyta</taxon>
        <taxon>Magnoliopsida</taxon>
        <taxon>Liliopsida</taxon>
        <taxon>Poales</taxon>
        <taxon>Poaceae</taxon>
        <taxon>PACMAD clade</taxon>
        <taxon>Arundinoideae</taxon>
        <taxon>Arundineae</taxon>
        <taxon>Arundo</taxon>
    </lineage>
</organism>
<name>A0A0A8YMJ4_ARUDO</name>
<evidence type="ECO:0000313" key="1">
    <source>
        <dbReference type="EMBL" id="JAD26803.1"/>
    </source>
</evidence>
<reference evidence="1" key="1">
    <citation type="submission" date="2014-09" db="EMBL/GenBank/DDBJ databases">
        <authorList>
            <person name="Magalhaes I.L.F."/>
            <person name="Oliveira U."/>
            <person name="Santos F.R."/>
            <person name="Vidigal T.H.D.A."/>
            <person name="Brescovit A.D."/>
            <person name="Santos A.J."/>
        </authorList>
    </citation>
    <scope>NUCLEOTIDE SEQUENCE</scope>
    <source>
        <tissue evidence="1">Shoot tissue taken approximately 20 cm above the soil surface</tissue>
    </source>
</reference>
<accession>A0A0A8YMJ4</accession>
<protein>
    <submittedName>
        <fullName evidence="1">Uncharacterized protein</fullName>
    </submittedName>
</protein>
<dbReference type="AlphaFoldDB" id="A0A0A8YMJ4"/>
<dbReference type="EMBL" id="GBRH01271092">
    <property type="protein sequence ID" value="JAD26803.1"/>
    <property type="molecule type" value="Transcribed_RNA"/>
</dbReference>
<proteinExistence type="predicted"/>
<reference evidence="1" key="2">
    <citation type="journal article" date="2015" name="Data Brief">
        <title>Shoot transcriptome of the giant reed, Arundo donax.</title>
        <authorList>
            <person name="Barrero R.A."/>
            <person name="Guerrero F.D."/>
            <person name="Moolhuijzen P."/>
            <person name="Goolsby J.A."/>
            <person name="Tidwell J."/>
            <person name="Bellgard S.E."/>
            <person name="Bellgard M.I."/>
        </authorList>
    </citation>
    <scope>NUCLEOTIDE SEQUENCE</scope>
    <source>
        <tissue evidence="1">Shoot tissue taken approximately 20 cm above the soil surface</tissue>
    </source>
</reference>
<sequence>MRSCPIQMLKCTPHLQLQTYTACFNAYFNNQQNYPPYS</sequence>